<dbReference type="PANTHER" id="PTHR43308:SF5">
    <property type="entry name" value="S-LAYER PROTEIN _ PEPTIDOGLYCAN ENDO-BETA-N-ACETYLGLUCOSAMINIDASE"/>
    <property type="match status" value="1"/>
</dbReference>
<comment type="caution">
    <text evidence="4">The sequence shown here is derived from an EMBL/GenBank/DDBJ whole genome shotgun (WGS) entry which is preliminary data.</text>
</comment>
<keyword evidence="1" id="KW-0677">Repeat</keyword>
<dbReference type="InterPro" id="IPR051465">
    <property type="entry name" value="Cell_Envelope_Struct_Comp"/>
</dbReference>
<dbReference type="RefSeq" id="WP_349140518.1">
    <property type="nucleotide sequence ID" value="NZ_JBBMFT010000005.1"/>
</dbReference>
<feature type="domain" description="SLH" evidence="3">
    <location>
        <begin position="29"/>
        <end position="92"/>
    </location>
</feature>
<dbReference type="Pfam" id="PF20091">
    <property type="entry name" value="Abhydrolase_10"/>
    <property type="match status" value="1"/>
</dbReference>
<gene>
    <name evidence="4" type="ORF">WMO45_09780</name>
</gene>
<reference evidence="4 5" key="1">
    <citation type="submission" date="2024-03" db="EMBL/GenBank/DDBJ databases">
        <title>Human intestinal bacterial collection.</title>
        <authorList>
            <person name="Pauvert C."/>
            <person name="Hitch T.C.A."/>
            <person name="Clavel T."/>
        </authorList>
    </citation>
    <scope>NUCLEOTIDE SEQUENCE [LARGE SCALE GENOMIC DNA]</scope>
    <source>
        <strain evidence="4 5">CLA-AP-H34</strain>
    </source>
</reference>
<feature type="signal peptide" evidence="2">
    <location>
        <begin position="1"/>
        <end position="29"/>
    </location>
</feature>
<name>A0ABV1EQD2_9FIRM</name>
<organism evidence="4 5">
    <name type="scientific">Flavonifractor hominis</name>
    <dbReference type="NCBI Taxonomy" id="3133178"/>
    <lineage>
        <taxon>Bacteria</taxon>
        <taxon>Bacillati</taxon>
        <taxon>Bacillota</taxon>
        <taxon>Clostridia</taxon>
        <taxon>Eubacteriales</taxon>
        <taxon>Oscillospiraceae</taxon>
        <taxon>Flavonifractor</taxon>
    </lineage>
</organism>
<dbReference type="PROSITE" id="PS51272">
    <property type="entry name" value="SLH"/>
    <property type="match status" value="2"/>
</dbReference>
<protein>
    <submittedName>
        <fullName evidence="4">Alpha/beta hydrolase domain-containing protein</fullName>
    </submittedName>
</protein>
<dbReference type="Pfam" id="PF00395">
    <property type="entry name" value="SLH"/>
    <property type="match status" value="3"/>
</dbReference>
<accession>A0ABV1EQD2</accession>
<evidence type="ECO:0000256" key="2">
    <source>
        <dbReference type="SAM" id="SignalP"/>
    </source>
</evidence>
<feature type="chain" id="PRO_5045374610" evidence="2">
    <location>
        <begin position="30"/>
        <end position="850"/>
    </location>
</feature>
<keyword evidence="2" id="KW-0732">Signal</keyword>
<evidence type="ECO:0000313" key="4">
    <source>
        <dbReference type="EMBL" id="MEQ2456813.1"/>
    </source>
</evidence>
<dbReference type="EMBL" id="JBBMFT010000005">
    <property type="protein sequence ID" value="MEQ2456813.1"/>
    <property type="molecule type" value="Genomic_DNA"/>
</dbReference>
<dbReference type="InterPro" id="IPR001119">
    <property type="entry name" value="SLH_dom"/>
</dbReference>
<dbReference type="InterPro" id="IPR045394">
    <property type="entry name" value="Abhydrolase_dom"/>
</dbReference>
<evidence type="ECO:0000256" key="1">
    <source>
        <dbReference type="ARBA" id="ARBA00022737"/>
    </source>
</evidence>
<dbReference type="GO" id="GO:0016787">
    <property type="term" value="F:hydrolase activity"/>
    <property type="evidence" value="ECO:0007669"/>
    <property type="project" value="UniProtKB-KW"/>
</dbReference>
<keyword evidence="5" id="KW-1185">Reference proteome</keyword>
<evidence type="ECO:0000313" key="5">
    <source>
        <dbReference type="Proteomes" id="UP001440599"/>
    </source>
</evidence>
<evidence type="ECO:0000259" key="3">
    <source>
        <dbReference type="PROSITE" id="PS51272"/>
    </source>
</evidence>
<sequence>MKHHTLRTRAVAAALTGVLLTGVVTGAGAAGVTAGDIAGHWAQESIQYVLDQGWMGLDQAGDFLPDETITREEFAHLLNQALGLEDESILYFSDTGDAQYYDDIAKAVRAGYMVGKSDASFAPGEALSRAEAATILARLLPVQEGEAVSFTDFDQVGDWAKSSVLTASQSGYITGNPDGTFAPQRTLTRAEAVQMVVALTSGETIQKGHLNITADNQVIRDTIVAGNVYVDPAVTSLTMENCVVLGNVYVDGSATLNFNGRARVVEAKGQAKVTLGSDTVIEYLYLWGSDNTVDAGTAQIHSVVAYGSTDITGAPTLDLLRANADGVTCSVQPGEITIGEMTKQMPVIAGKAYVASTSPTVSPDKDKIISTAKTLPTMTELPYDEGVTYHQDVYDKSHPFSSMYCSVGSVNLEENQYIEKEFLMSGKANVYNLYDNDTPYIVSADNPYATRILVRYPDVDSGKEFSGRVYVDILNASSGIDLEDVWRRSYQHFMDSGDVYIGITSQSGTAEALKRFDSERYADINWSVDGELEDGLFFDMLSQLGNLLRDDPHAILPENINPEYIYVTGQSWSGDYLNTYSSVFYDYYNQDRSLFDGYVSIVSPAETFIASGVAGPRDVYTETKEPYFVIMSQGEHYFGSYGDWYLDFEYVRIPDASEDDYKFRFYEVAGAGHSDPVSPILPNNAEIALANNGTGRDPKVYNGDEKPSDLQLDMIITASLENVHNWAANGVPAPSGEDYWLEYRTVVDPFVKDMPETVEDEHHNALGGIRMPQIEVPVAQYKPFRNDSSTTDGSMIYFDSDTLKALYPQGYEQYKAAFDAAAKKVYDEGFVIESDYEKLIASDANRDLFE</sequence>
<feature type="domain" description="SLH" evidence="3">
    <location>
        <begin position="147"/>
        <end position="210"/>
    </location>
</feature>
<proteinExistence type="predicted"/>
<dbReference type="Proteomes" id="UP001440599">
    <property type="component" value="Unassembled WGS sequence"/>
</dbReference>
<keyword evidence="4" id="KW-0378">Hydrolase</keyword>
<dbReference type="PANTHER" id="PTHR43308">
    <property type="entry name" value="OUTER MEMBRANE PROTEIN ALPHA-RELATED"/>
    <property type="match status" value="1"/>
</dbReference>